<feature type="region of interest" description="Disordered" evidence="7">
    <location>
        <begin position="115"/>
        <end position="135"/>
    </location>
</feature>
<dbReference type="Pfam" id="PF09397">
    <property type="entry name" value="FtsK_gamma"/>
    <property type="match status" value="1"/>
</dbReference>
<feature type="region of interest" description="Disordered" evidence="7">
    <location>
        <begin position="148"/>
        <end position="194"/>
    </location>
</feature>
<keyword evidence="8" id="KW-0812">Transmembrane</keyword>
<dbReference type="SUPFAM" id="SSF46785">
    <property type="entry name" value="Winged helix' DNA-binding domain"/>
    <property type="match status" value="1"/>
</dbReference>
<gene>
    <name evidence="10" type="ordered locus">BLJ_1191</name>
</gene>
<evidence type="ECO:0000259" key="9">
    <source>
        <dbReference type="PROSITE" id="PS50901"/>
    </source>
</evidence>
<feature type="transmembrane region" description="Helical" evidence="8">
    <location>
        <begin position="265"/>
        <end position="290"/>
    </location>
</feature>
<evidence type="ECO:0000256" key="6">
    <source>
        <dbReference type="PROSITE-ProRule" id="PRU00289"/>
    </source>
</evidence>
<dbReference type="InterPro" id="IPR036388">
    <property type="entry name" value="WH-like_DNA-bd_sf"/>
</dbReference>
<keyword evidence="4" id="KW-0238">DNA-binding</keyword>
<dbReference type="PROSITE" id="PS50901">
    <property type="entry name" value="FTSK"/>
    <property type="match status" value="1"/>
</dbReference>
<dbReference type="PANTHER" id="PTHR22683">
    <property type="entry name" value="SPORULATION PROTEIN RELATED"/>
    <property type="match status" value="1"/>
</dbReference>
<evidence type="ECO:0000256" key="5">
    <source>
        <dbReference type="ARBA" id="ARBA00024986"/>
    </source>
</evidence>
<proteinExistence type="inferred from homology"/>
<feature type="domain" description="FtsK" evidence="9">
    <location>
        <begin position="761"/>
        <end position="961"/>
    </location>
</feature>
<feature type="transmembrane region" description="Helical" evidence="8">
    <location>
        <begin position="302"/>
        <end position="321"/>
    </location>
</feature>
<dbReference type="Gene3D" id="3.30.980.40">
    <property type="match status" value="1"/>
</dbReference>
<comment type="function">
    <text evidence="5">Essential cell division protein that coordinates cell division and chromosome segregation. The N-terminus is involved in assembly of the cell-division machinery. The C-terminus functions as a DNA motor that moves dsDNA in an ATP-dependent manner towards the dif recombination site, which is located within the replication terminus region. Required for activation of the Xer recombinase, allowing activation of chromosome unlinking by recombination.</text>
</comment>
<dbReference type="HOGENOM" id="CLU_001981_2_0_11"/>
<evidence type="ECO:0000256" key="3">
    <source>
        <dbReference type="ARBA" id="ARBA00022840"/>
    </source>
</evidence>
<dbReference type="SMART" id="SM00382">
    <property type="entry name" value="AAA"/>
    <property type="match status" value="1"/>
</dbReference>
<dbReference type="SUPFAM" id="SSF52540">
    <property type="entry name" value="P-loop containing nucleoside triphosphate hydrolases"/>
    <property type="match status" value="1"/>
</dbReference>
<feature type="binding site" evidence="6">
    <location>
        <begin position="778"/>
        <end position="785"/>
    </location>
    <ligand>
        <name>ATP</name>
        <dbReference type="ChEBI" id="CHEBI:30616"/>
    </ligand>
</feature>
<evidence type="ECO:0000256" key="7">
    <source>
        <dbReference type="SAM" id="MobiDB-lite"/>
    </source>
</evidence>
<dbReference type="Proteomes" id="UP000006740">
    <property type="component" value="Chromosome"/>
</dbReference>
<dbReference type="InterPro" id="IPR018541">
    <property type="entry name" value="Ftsk_gamma"/>
</dbReference>
<dbReference type="CDD" id="cd01127">
    <property type="entry name" value="TrwB_TraG_TraD_VirD4"/>
    <property type="match status" value="1"/>
</dbReference>
<evidence type="ECO:0000256" key="1">
    <source>
        <dbReference type="ARBA" id="ARBA00006474"/>
    </source>
</evidence>
<dbReference type="GO" id="GO:0051301">
    <property type="term" value="P:cell division"/>
    <property type="evidence" value="ECO:0007669"/>
    <property type="project" value="UniProtKB-KW"/>
</dbReference>
<comment type="similarity">
    <text evidence="1">Belongs to the FtsK/SpoIIIE/SftA family.</text>
</comment>
<dbReference type="PANTHER" id="PTHR22683:SF41">
    <property type="entry name" value="DNA TRANSLOCASE FTSK"/>
    <property type="match status" value="1"/>
</dbReference>
<protein>
    <submittedName>
        <fullName evidence="10">Cell division FtsK/SpoIIIE</fullName>
    </submittedName>
</protein>
<keyword evidence="10" id="KW-0131">Cell cycle</keyword>
<keyword evidence="8" id="KW-0472">Membrane</keyword>
<organism evidence="10 11">
    <name type="scientific">Bifidobacterium longum subsp. longum (strain JDM301)</name>
    <dbReference type="NCBI Taxonomy" id="759350"/>
    <lineage>
        <taxon>Bacteria</taxon>
        <taxon>Bacillati</taxon>
        <taxon>Actinomycetota</taxon>
        <taxon>Actinomycetes</taxon>
        <taxon>Bifidobacteriales</taxon>
        <taxon>Bifidobacteriaceae</taxon>
        <taxon>Bifidobacterium</taxon>
    </lineage>
</organism>
<reference evidence="10 11" key="1">
    <citation type="journal article" date="2010" name="J. Bacteriol.">
        <title>Complete genome sequence of Bifidobacterium longum JDM301.</title>
        <authorList>
            <person name="Wei Y.X."/>
            <person name="Zhang Z.Y."/>
            <person name="Liu C."/>
            <person name="Zhu Y.Z."/>
            <person name="Zhu Y.Q."/>
            <person name="Zheng H."/>
            <person name="Zhao G.P."/>
            <person name="Wang S."/>
            <person name="Guo X.K."/>
        </authorList>
    </citation>
    <scope>NUCLEOTIDE SEQUENCE [LARGE SCALE GENOMIC DNA]</scope>
    <source>
        <strain evidence="10 11">JDM301</strain>
    </source>
</reference>
<keyword evidence="3 6" id="KW-0067">ATP-binding</keyword>
<dbReference type="Pfam" id="PF17854">
    <property type="entry name" value="FtsK_alpha"/>
    <property type="match status" value="1"/>
</dbReference>
<dbReference type="InterPro" id="IPR041027">
    <property type="entry name" value="FtsK_alpha"/>
</dbReference>
<dbReference type="Pfam" id="PF01580">
    <property type="entry name" value="FtsK_SpoIIIE"/>
    <property type="match status" value="1"/>
</dbReference>
<evidence type="ECO:0000256" key="8">
    <source>
        <dbReference type="SAM" id="Phobius"/>
    </source>
</evidence>
<keyword evidence="10" id="KW-0132">Cell division</keyword>
<feature type="region of interest" description="Disordered" evidence="7">
    <location>
        <begin position="601"/>
        <end position="626"/>
    </location>
</feature>
<evidence type="ECO:0000256" key="2">
    <source>
        <dbReference type="ARBA" id="ARBA00022741"/>
    </source>
</evidence>
<feature type="region of interest" description="Disordered" evidence="7">
    <location>
        <begin position="423"/>
        <end position="445"/>
    </location>
</feature>
<dbReference type="AlphaFoldDB" id="D6ZUT5"/>
<sequence>MNGGQLVQVARRIPPTFRQQYGTCEHRIRAIRGMIIQTAGSQTILSGRVGGGAQTHGGLLVRHVDEMGHGLQATFVGNRGAHRCLARRHRFQCAVLECKCDCARTLCGCHATHDKAYSRSSGESTRTNLDEPRRIGCRDSSIDHIVTVSSPTMHPRTSRIRPDMARTASSNSTKPRKSKDNGSTHDGETKVQPELDLEPEPLWKKILLAIPRAFGSGVRAVTGVGEYDPAYRRDGLCFLLLVLAVLFCASEWFRVSGPFGQLLHAIAAGVLGLMSVVLPVLLAAVAFRLMRNSGKGSNNPRVVTGWVLLMWSICSIIDVAIAADHTGFDITILQSAGGLFGFFLGSPLAWGLSNVFAIIIFVVVGLFSLLMITGTHVTDLPEDARKIAAKIQRKPYVPMGQEADGSASQFPNEVRVGDTTLAFADGVPSHDGNDDGNDNDQAGDARPSLFARLFGRKSKTEDDKTLDKYAADDPFDRAASQHGATAETPVVDPMTGEITGARTIASSSYDGRPHLSSPAPAADADDGDASRTRVITSGQPIAMPGGGAVDDPWAPSAAQAGTVALAGAAGAMGAAGAAGAAAAAAATGAYAGADADGSGVGQGVPNTDGQPNAAAGNGTDDDANRPYQLPDLNLLTKGQPHAMRTPANDRVIRALTSTFEQFNVDAKVVGFLRGPSVTQYEVELGPGVKVEKVTNLQRNIAYAVASSDVRILSPIPGKSAIGIEIPNEDREIVHLGDVLRSDKAVGDPNPMLSGIGKDVEGHFVTADLTKMPHLLVAGATGSGKSSFINSMLTSIIMRATPEQVRLIMVDPKRVELSAYAGIPHLLTPIITDPKKAAQALEWVVKEMDARYSDLEFFGFRHVKDFNEAVRAGKVHAPAGSQRKVAPYPYILVVVDEMADLMMVAKNDVESSIQRITQLARAAGVHLVLATQRPSVDVVTGLIKANIPSRLAFATSSATDSRVILDTVGAETLIGQGDALFLPMGSAKPIRVQGSWVSESEIRKAVEFVRTQRKPKYREDIEQMAKEAEKKDSMEPDEEIGDDMDVLLQAAELVVTSQFGSTSMLQRKLRVGFAKAGRLMDLLESRGVVGPSEGSKAREVLVQPQDLPQVLAFIRGETSSLEASAPQQPELGE</sequence>
<feature type="transmembrane region" description="Helical" evidence="8">
    <location>
        <begin position="327"/>
        <end position="345"/>
    </location>
</feature>
<dbReference type="Gene3D" id="3.40.50.300">
    <property type="entry name" value="P-loop containing nucleotide triphosphate hydrolases"/>
    <property type="match status" value="1"/>
</dbReference>
<dbReference type="InterPro" id="IPR003593">
    <property type="entry name" value="AAA+_ATPase"/>
</dbReference>
<dbReference type="EMBL" id="CP002010">
    <property type="protein sequence ID" value="ADH00642.1"/>
    <property type="molecule type" value="Genomic_DNA"/>
</dbReference>
<dbReference type="Gene3D" id="1.10.10.10">
    <property type="entry name" value="Winged helix-like DNA-binding domain superfamily/Winged helix DNA-binding domain"/>
    <property type="match status" value="1"/>
</dbReference>
<feature type="compositionally biased region" description="Basic and acidic residues" evidence="7">
    <location>
        <begin position="178"/>
        <end position="193"/>
    </location>
</feature>
<dbReference type="InterPro" id="IPR002543">
    <property type="entry name" value="FtsK_dom"/>
</dbReference>
<dbReference type="KEGG" id="bll:BLJ_1191"/>
<keyword evidence="2 6" id="KW-0547">Nucleotide-binding</keyword>
<feature type="transmembrane region" description="Helical" evidence="8">
    <location>
        <begin position="236"/>
        <end position="253"/>
    </location>
</feature>
<evidence type="ECO:0000313" key="11">
    <source>
        <dbReference type="Proteomes" id="UP000006740"/>
    </source>
</evidence>
<evidence type="ECO:0000256" key="4">
    <source>
        <dbReference type="ARBA" id="ARBA00023125"/>
    </source>
</evidence>
<evidence type="ECO:0000313" key="10">
    <source>
        <dbReference type="EMBL" id="ADH00642.1"/>
    </source>
</evidence>
<feature type="compositionally biased region" description="Polar residues" evidence="7">
    <location>
        <begin position="118"/>
        <end position="127"/>
    </location>
</feature>
<feature type="transmembrane region" description="Helical" evidence="8">
    <location>
        <begin position="352"/>
        <end position="372"/>
    </location>
</feature>
<dbReference type="GO" id="GO:0005524">
    <property type="term" value="F:ATP binding"/>
    <property type="evidence" value="ECO:0007669"/>
    <property type="project" value="UniProtKB-UniRule"/>
</dbReference>
<dbReference type="InterPro" id="IPR036390">
    <property type="entry name" value="WH_DNA-bd_sf"/>
</dbReference>
<dbReference type="SMART" id="SM00843">
    <property type="entry name" value="Ftsk_gamma"/>
    <property type="match status" value="1"/>
</dbReference>
<dbReference type="InterPro" id="IPR050206">
    <property type="entry name" value="FtsK/SpoIIIE/SftA"/>
</dbReference>
<accession>D6ZUT5</accession>
<dbReference type="GO" id="GO:0003677">
    <property type="term" value="F:DNA binding"/>
    <property type="evidence" value="ECO:0007669"/>
    <property type="project" value="UniProtKB-KW"/>
</dbReference>
<dbReference type="InterPro" id="IPR027417">
    <property type="entry name" value="P-loop_NTPase"/>
</dbReference>
<keyword evidence="8" id="KW-1133">Transmembrane helix</keyword>
<name>D6ZUT5_BIFLJ</name>
<feature type="region of interest" description="Disordered" evidence="7">
    <location>
        <begin position="474"/>
        <end position="530"/>
    </location>
</feature>